<feature type="region of interest" description="Disordered" evidence="1">
    <location>
        <begin position="122"/>
        <end position="146"/>
    </location>
</feature>
<dbReference type="Proteomes" id="UP000430079">
    <property type="component" value="Unassembled WGS sequence"/>
</dbReference>
<dbReference type="EMBL" id="BLIO01000001">
    <property type="protein sequence ID" value="GFE12198.1"/>
    <property type="molecule type" value="Genomic_DNA"/>
</dbReference>
<protein>
    <recommendedName>
        <fullName evidence="2">NAD-dependent epimerase/dehydratase domain-containing protein</fullName>
    </recommendedName>
</protein>
<reference evidence="3 4" key="1">
    <citation type="submission" date="2019-12" db="EMBL/GenBank/DDBJ databases">
        <title>Whole genome shotgun sequence of Streptomyces hygroscopicus subsp. glebosus NBRC 13786.</title>
        <authorList>
            <person name="Ichikawa N."/>
            <person name="Kimura A."/>
            <person name="Kitahashi Y."/>
            <person name="Komaki H."/>
            <person name="Tamura T."/>
        </authorList>
    </citation>
    <scope>NUCLEOTIDE SEQUENCE [LARGE SCALE GENOMIC DNA]</scope>
    <source>
        <strain evidence="3 4">NBRC 13786</strain>
    </source>
</reference>
<evidence type="ECO:0000313" key="4">
    <source>
        <dbReference type="Proteomes" id="UP000430079"/>
    </source>
</evidence>
<dbReference type="InterPro" id="IPR001509">
    <property type="entry name" value="Epimerase_deHydtase"/>
</dbReference>
<evidence type="ECO:0000313" key="3">
    <source>
        <dbReference type="EMBL" id="GFE12198.1"/>
    </source>
</evidence>
<feature type="compositionally biased region" description="Basic and acidic residues" evidence="1">
    <location>
        <begin position="131"/>
        <end position="142"/>
    </location>
</feature>
<evidence type="ECO:0000259" key="2">
    <source>
        <dbReference type="Pfam" id="PF01370"/>
    </source>
</evidence>
<dbReference type="PANTHER" id="PTHR43245:SF13">
    <property type="entry name" value="UDP-D-APIOSE_UDP-D-XYLOSE SYNTHASE 2"/>
    <property type="match status" value="1"/>
</dbReference>
<feature type="domain" description="NAD-dependent epimerase/dehydratase" evidence="2">
    <location>
        <begin position="22"/>
        <end position="227"/>
    </location>
</feature>
<name>A0A640SM96_9ACTN</name>
<comment type="caution">
    <text evidence="3">The sequence shown here is derived from an EMBL/GenBank/DDBJ whole genome shotgun (WGS) entry which is preliminary data.</text>
</comment>
<dbReference type="Gene3D" id="3.40.50.720">
    <property type="entry name" value="NAD(P)-binding Rossmann-like Domain"/>
    <property type="match status" value="1"/>
</dbReference>
<keyword evidence="4" id="KW-1185">Reference proteome</keyword>
<gene>
    <name evidence="3" type="ORF">Sgleb_02450</name>
</gene>
<proteinExistence type="predicted"/>
<dbReference type="Pfam" id="PF01370">
    <property type="entry name" value="Epimerase"/>
    <property type="match status" value="1"/>
</dbReference>
<sequence length="342" mass="36436">MNFRPLARAVPPWSVASGTMRILVLGGTLFVGRAIVDEALRTGAEVTLFGRGKTGTELFPGVPRLLGDRDTGDYRALREGSWDAVVDVSGYVPRHVGQAMDALGDRAGRYLFVSSHAVYQREGVGPGSTEDTPRRPPVRDTEELSEDTYGPLKVACEDDVVARYGARATIVRPGRVAGPYDSADAVPYWVRRAARGGRVALPADPGQPVQLVDSRDLARLVVRLLVDARPGAFHAVGPDEPTTLGGLIETCARVAGAETEIVPVSPAGRSPMFPLVRPQWTTQQRSPARARAAGLTATPLAVTLADVLAWDRGRGEPPLRAGYSPEEERAVLARHDAGAVGG</sequence>
<organism evidence="3 4">
    <name type="scientific">Streptomyces glebosus</name>
    <dbReference type="NCBI Taxonomy" id="249580"/>
    <lineage>
        <taxon>Bacteria</taxon>
        <taxon>Bacillati</taxon>
        <taxon>Actinomycetota</taxon>
        <taxon>Actinomycetes</taxon>
        <taxon>Kitasatosporales</taxon>
        <taxon>Streptomycetaceae</taxon>
        <taxon>Streptomyces</taxon>
    </lineage>
</organism>
<dbReference type="InterPro" id="IPR050177">
    <property type="entry name" value="Lipid_A_modif_metabolic_enz"/>
</dbReference>
<dbReference type="InterPro" id="IPR036291">
    <property type="entry name" value="NAD(P)-bd_dom_sf"/>
</dbReference>
<evidence type="ECO:0000256" key="1">
    <source>
        <dbReference type="SAM" id="MobiDB-lite"/>
    </source>
</evidence>
<dbReference type="PANTHER" id="PTHR43245">
    <property type="entry name" value="BIFUNCTIONAL POLYMYXIN RESISTANCE PROTEIN ARNA"/>
    <property type="match status" value="1"/>
</dbReference>
<dbReference type="AlphaFoldDB" id="A0A640SM96"/>
<dbReference type="SUPFAM" id="SSF51735">
    <property type="entry name" value="NAD(P)-binding Rossmann-fold domains"/>
    <property type="match status" value="1"/>
</dbReference>
<accession>A0A640SM96</accession>